<dbReference type="PANTHER" id="PTHR43646">
    <property type="entry name" value="GLYCOSYLTRANSFERASE"/>
    <property type="match status" value="1"/>
</dbReference>
<evidence type="ECO:0000256" key="3">
    <source>
        <dbReference type="ARBA" id="ARBA00022676"/>
    </source>
</evidence>
<evidence type="ECO:0000256" key="1">
    <source>
        <dbReference type="ARBA" id="ARBA00004236"/>
    </source>
</evidence>
<dbReference type="Gene3D" id="3.90.550.10">
    <property type="entry name" value="Spore Coat Polysaccharide Biosynthesis Protein SpsA, Chain A"/>
    <property type="match status" value="1"/>
</dbReference>
<dbReference type="RefSeq" id="WP_254292968.1">
    <property type="nucleotide sequence ID" value="NZ_JAMLDX010000006.1"/>
</dbReference>
<reference evidence="8" key="1">
    <citation type="submission" date="2022-05" db="EMBL/GenBank/DDBJ databases">
        <title>Sphingomonas sp. strain MG17 Genome sequencing and assembly.</title>
        <authorList>
            <person name="Kim I."/>
        </authorList>
    </citation>
    <scope>NUCLEOTIDE SEQUENCE</scope>
    <source>
        <strain evidence="8">MG17</strain>
    </source>
</reference>
<dbReference type="GO" id="GO:0016757">
    <property type="term" value="F:glycosyltransferase activity"/>
    <property type="evidence" value="ECO:0007669"/>
    <property type="project" value="UniProtKB-KW"/>
</dbReference>
<dbReference type="AlphaFoldDB" id="A0A9X2HLS2"/>
<accession>A0A9X2HLS2</accession>
<evidence type="ECO:0000313" key="9">
    <source>
        <dbReference type="Proteomes" id="UP001139451"/>
    </source>
</evidence>
<comment type="subcellular location">
    <subcellularLocation>
        <location evidence="1">Cell membrane</location>
    </subcellularLocation>
</comment>
<evidence type="ECO:0000256" key="4">
    <source>
        <dbReference type="ARBA" id="ARBA00022679"/>
    </source>
</evidence>
<proteinExistence type="predicted"/>
<evidence type="ECO:0000259" key="7">
    <source>
        <dbReference type="Pfam" id="PF13632"/>
    </source>
</evidence>
<feature type="domain" description="Glycosyltransferase 2-like" evidence="7">
    <location>
        <begin position="85"/>
        <end position="273"/>
    </location>
</feature>
<dbReference type="GO" id="GO:0005886">
    <property type="term" value="C:plasma membrane"/>
    <property type="evidence" value="ECO:0007669"/>
    <property type="project" value="UniProtKB-SubCell"/>
</dbReference>
<dbReference type="PANTHER" id="PTHR43646:SF2">
    <property type="entry name" value="GLYCOSYLTRANSFERASE 2-LIKE DOMAIN-CONTAINING PROTEIN"/>
    <property type="match status" value="1"/>
</dbReference>
<evidence type="ECO:0000256" key="5">
    <source>
        <dbReference type="ARBA" id="ARBA00023136"/>
    </source>
</evidence>
<name>A0A9X2HLS2_9SPHN</name>
<feature type="transmembrane region" description="Helical" evidence="6">
    <location>
        <begin position="238"/>
        <end position="256"/>
    </location>
</feature>
<keyword evidence="9" id="KW-1185">Reference proteome</keyword>
<dbReference type="InterPro" id="IPR001173">
    <property type="entry name" value="Glyco_trans_2-like"/>
</dbReference>
<feature type="transmembrane region" description="Helical" evidence="6">
    <location>
        <begin position="262"/>
        <end position="279"/>
    </location>
</feature>
<dbReference type="Proteomes" id="UP001139451">
    <property type="component" value="Unassembled WGS sequence"/>
</dbReference>
<evidence type="ECO:0000313" key="8">
    <source>
        <dbReference type="EMBL" id="MCP3730836.1"/>
    </source>
</evidence>
<dbReference type="SUPFAM" id="SSF53448">
    <property type="entry name" value="Nucleotide-diphospho-sugar transferases"/>
    <property type="match status" value="1"/>
</dbReference>
<evidence type="ECO:0000256" key="2">
    <source>
        <dbReference type="ARBA" id="ARBA00022475"/>
    </source>
</evidence>
<dbReference type="InterPro" id="IPR029044">
    <property type="entry name" value="Nucleotide-diphossugar_trans"/>
</dbReference>
<gene>
    <name evidence="8" type="ORF">M9978_10380</name>
</gene>
<keyword evidence="6" id="KW-1133">Transmembrane helix</keyword>
<dbReference type="EMBL" id="JAMLDX010000006">
    <property type="protein sequence ID" value="MCP3730836.1"/>
    <property type="molecule type" value="Genomic_DNA"/>
</dbReference>
<dbReference type="Pfam" id="PF13632">
    <property type="entry name" value="Glyco_trans_2_3"/>
    <property type="match status" value="1"/>
</dbReference>
<keyword evidence="2" id="KW-1003">Cell membrane</keyword>
<protein>
    <submittedName>
        <fullName evidence="8">Glycosyltransferase family 2 protein</fullName>
    </submittedName>
</protein>
<evidence type="ECO:0000256" key="6">
    <source>
        <dbReference type="SAM" id="Phobius"/>
    </source>
</evidence>
<keyword evidence="4" id="KW-0808">Transferase</keyword>
<keyword evidence="3" id="KW-0328">Glycosyltransferase</keyword>
<keyword evidence="6" id="KW-0812">Transmembrane</keyword>
<sequence>MLATIVIGRNEAASLAEALASAQGADAPVVYVDSASSDDSVAVARKAGIEVLSLSSPPMLSAARGRNAGLEWLDARHPETDFVQFLDGDCVLCSDFPGIAANLMLGDPDIAIVVGHLREQAPGSSIYSKLSMLEWSSDVGEIRDFGNLGGIMCARVSALRVVGGFNAEMIAGEDSELGVRISLAGFRVVKIDAEMATHDNGIRHFGAWWRRSVRAGHALAQRFALNGRSAVRDCRREFFSTLFWGIVLPAGALILAWPSRGASLLVCTAGYLVLALRIRRSLLRGGRTRAEANIGMGFGLLSKLANAVGLCRYLWNARTGGFRIIEYKGAAVRPRR</sequence>
<comment type="caution">
    <text evidence="8">The sequence shown here is derived from an EMBL/GenBank/DDBJ whole genome shotgun (WGS) entry which is preliminary data.</text>
</comment>
<organism evidence="8 9">
    <name type="scientific">Sphingomonas tagetis</name>
    <dbReference type="NCBI Taxonomy" id="2949092"/>
    <lineage>
        <taxon>Bacteria</taxon>
        <taxon>Pseudomonadati</taxon>
        <taxon>Pseudomonadota</taxon>
        <taxon>Alphaproteobacteria</taxon>
        <taxon>Sphingomonadales</taxon>
        <taxon>Sphingomonadaceae</taxon>
        <taxon>Sphingomonas</taxon>
    </lineage>
</organism>
<keyword evidence="5 6" id="KW-0472">Membrane</keyword>